<reference evidence="2 3" key="1">
    <citation type="submission" date="2019-12" db="EMBL/GenBank/DDBJ databases">
        <title>Novel species isolated from a subtropical stream in China.</title>
        <authorList>
            <person name="Lu H."/>
        </authorList>
    </citation>
    <scope>NUCLEOTIDE SEQUENCE [LARGE SCALE GENOMIC DNA]</scope>
    <source>
        <strain evidence="2 3">FT127W</strain>
    </source>
</reference>
<gene>
    <name evidence="2" type="ORF">GTP77_23840</name>
</gene>
<name>A0A7X4KPY4_9BURK</name>
<accession>A0A7X4KPY4</accession>
<evidence type="ECO:0000313" key="3">
    <source>
        <dbReference type="Proteomes" id="UP000450676"/>
    </source>
</evidence>
<evidence type="ECO:0000256" key="1">
    <source>
        <dbReference type="SAM" id="SignalP"/>
    </source>
</evidence>
<organism evidence="2 3">
    <name type="scientific">Pseudoduganella aquatica</name>
    <dbReference type="NCBI Taxonomy" id="2660641"/>
    <lineage>
        <taxon>Bacteria</taxon>
        <taxon>Pseudomonadati</taxon>
        <taxon>Pseudomonadota</taxon>
        <taxon>Betaproteobacteria</taxon>
        <taxon>Burkholderiales</taxon>
        <taxon>Oxalobacteraceae</taxon>
        <taxon>Telluria group</taxon>
        <taxon>Pseudoduganella</taxon>
    </lineage>
</organism>
<protein>
    <recommendedName>
        <fullName evidence="4">Porin</fullName>
    </recommendedName>
</protein>
<keyword evidence="1" id="KW-0732">Signal</keyword>
<evidence type="ECO:0000313" key="2">
    <source>
        <dbReference type="EMBL" id="MYN10360.1"/>
    </source>
</evidence>
<dbReference type="EMBL" id="WWCU01000036">
    <property type="protein sequence ID" value="MYN10360.1"/>
    <property type="molecule type" value="Genomic_DNA"/>
</dbReference>
<evidence type="ECO:0008006" key="4">
    <source>
        <dbReference type="Google" id="ProtNLM"/>
    </source>
</evidence>
<feature type="chain" id="PRO_5031078223" description="Porin" evidence="1">
    <location>
        <begin position="26"/>
        <end position="412"/>
    </location>
</feature>
<dbReference type="InterPro" id="IPR023614">
    <property type="entry name" value="Porin_dom_sf"/>
</dbReference>
<sequence length="412" mass="45551">MGALLKSLGWLGWCSVLAWTASAGAAEWRGLLDVRAVEAVAARSWTEAGLGKIRYDNTSNRLGVGQAVVRGDADLTDTLSASAVLSADAQHHGVVDVREAWLEWSPLPVNAWKLRMKAGFFFAPSSVEIDYAGIAWTPERTISSSAINSWLGEELRTNGAEMQLTHLGRHSGASYDYGLTLGTFFGNDPAGTLLAWRGWTISDRIAGRHEAVWLADLPVYRADGAIPRQDRRIRPFREIDGRPGYYIGGNFKQGERVELAVQRYDNRADPLVVKDGQYGWRTRFSHASLVFRPGGGWEWLAQAMHGDTLMGKNAVALDFRAWYVLASHPVGPGRLALRYDRFSTSEHDILPSDPNNEKGRSLALAYTWPLNDGVTLAMELLAVDSQRAARSMVSLRPGQVERSVTSSLRWHF</sequence>
<dbReference type="SUPFAM" id="SSF56935">
    <property type="entry name" value="Porins"/>
    <property type="match status" value="1"/>
</dbReference>
<dbReference type="Proteomes" id="UP000450676">
    <property type="component" value="Unassembled WGS sequence"/>
</dbReference>
<dbReference type="RefSeq" id="WP_161074648.1">
    <property type="nucleotide sequence ID" value="NZ_WWCU01000036.1"/>
</dbReference>
<proteinExistence type="predicted"/>
<keyword evidence="3" id="KW-1185">Reference proteome</keyword>
<feature type="signal peptide" evidence="1">
    <location>
        <begin position="1"/>
        <end position="25"/>
    </location>
</feature>
<comment type="caution">
    <text evidence="2">The sequence shown here is derived from an EMBL/GenBank/DDBJ whole genome shotgun (WGS) entry which is preliminary data.</text>
</comment>
<dbReference type="AlphaFoldDB" id="A0A7X4KPY4"/>
<dbReference type="Gene3D" id="2.40.160.10">
    <property type="entry name" value="Porin"/>
    <property type="match status" value="1"/>
</dbReference>